<dbReference type="InterPro" id="IPR013830">
    <property type="entry name" value="SGNH_hydro"/>
</dbReference>
<keyword evidence="2" id="KW-1015">Disulfide bond</keyword>
<dbReference type="Gene3D" id="3.40.50.1110">
    <property type="entry name" value="SGNH hydrolase"/>
    <property type="match status" value="1"/>
</dbReference>
<dbReference type="CDD" id="cd01823">
    <property type="entry name" value="SEST_like"/>
    <property type="match status" value="1"/>
</dbReference>
<comment type="caution">
    <text evidence="5">The sequence shown here is derived from an EMBL/GenBank/DDBJ whole genome shotgun (WGS) entry which is preliminary data.</text>
</comment>
<evidence type="ECO:0000256" key="1">
    <source>
        <dbReference type="PIRSR" id="PIRSR637460-1"/>
    </source>
</evidence>
<dbReference type="AlphaFoldDB" id="A0A841G0B6"/>
<dbReference type="InterPro" id="IPR036514">
    <property type="entry name" value="SGNH_hydro_sf"/>
</dbReference>
<protein>
    <submittedName>
        <fullName evidence="5">Lysophospholipase L1-like esterase</fullName>
    </submittedName>
</protein>
<feature type="chain" id="PRO_5032846667" evidence="3">
    <location>
        <begin position="30"/>
        <end position="288"/>
    </location>
</feature>
<dbReference type="GO" id="GO:0019433">
    <property type="term" value="P:triglyceride catabolic process"/>
    <property type="evidence" value="ECO:0007669"/>
    <property type="project" value="TreeGrafter"/>
</dbReference>
<evidence type="ECO:0000259" key="4">
    <source>
        <dbReference type="Pfam" id="PF13472"/>
    </source>
</evidence>
<dbReference type="RefSeq" id="WP_184792190.1">
    <property type="nucleotide sequence ID" value="NZ_BONT01000027.1"/>
</dbReference>
<dbReference type="Proteomes" id="UP000548476">
    <property type="component" value="Unassembled WGS sequence"/>
</dbReference>
<feature type="signal peptide" evidence="3">
    <location>
        <begin position="1"/>
        <end position="29"/>
    </location>
</feature>
<organism evidence="5 6">
    <name type="scientific">Phytomonospora endophytica</name>
    <dbReference type="NCBI Taxonomy" id="714109"/>
    <lineage>
        <taxon>Bacteria</taxon>
        <taxon>Bacillati</taxon>
        <taxon>Actinomycetota</taxon>
        <taxon>Actinomycetes</taxon>
        <taxon>Micromonosporales</taxon>
        <taxon>Micromonosporaceae</taxon>
        <taxon>Phytomonospora</taxon>
    </lineage>
</organism>
<feature type="disulfide bond" evidence="2">
    <location>
        <begin position="59"/>
        <end position="84"/>
    </location>
</feature>
<dbReference type="InterPro" id="IPR037460">
    <property type="entry name" value="SEST-like"/>
</dbReference>
<evidence type="ECO:0000313" key="6">
    <source>
        <dbReference type="Proteomes" id="UP000548476"/>
    </source>
</evidence>
<dbReference type="PANTHER" id="PTHR37981:SF1">
    <property type="entry name" value="SGNH HYDROLASE-TYPE ESTERASE DOMAIN-CONTAINING PROTEIN"/>
    <property type="match status" value="1"/>
</dbReference>
<feature type="active site" evidence="1">
    <location>
        <position position="270"/>
    </location>
</feature>
<dbReference type="GO" id="GO:0004806">
    <property type="term" value="F:triacylglycerol lipase activity"/>
    <property type="evidence" value="ECO:0007669"/>
    <property type="project" value="TreeGrafter"/>
</dbReference>
<dbReference type="SUPFAM" id="SSF52266">
    <property type="entry name" value="SGNH hydrolase"/>
    <property type="match status" value="1"/>
</dbReference>
<dbReference type="EMBL" id="JACHGT010000020">
    <property type="protein sequence ID" value="MBB6039097.1"/>
    <property type="molecule type" value="Genomic_DNA"/>
</dbReference>
<gene>
    <name evidence="5" type="ORF">HNR73_006988</name>
</gene>
<feature type="disulfide bond" evidence="2">
    <location>
        <begin position="135"/>
        <end position="148"/>
    </location>
</feature>
<sequence length="288" mass="30168">MPLPRFGRAALVVAAALAATLLAQQPANAAVDTGKYVALGDSFTAGPLIPHQTLDVPGCLRSDHNYAAILAETIDAGEFTDASCSGATTKDMFAPQGTFWGTNAPQLDAVTPDTTLVTIGISGNDVGFMDVLLTCLSKGLVDPFGHPCEKSYTDNGYDELRARIADVATDVTAVVTAVHDRAPGAEVVLVGYPALLPEKDGCWWKATIAKGDVPYLDGVNDELNDMLARVAGDHDARFVDVYDRGHSICASRGDRWVEAVIPTQPAAPVHPNAAGMRAVAARLADALA</sequence>
<evidence type="ECO:0000313" key="5">
    <source>
        <dbReference type="EMBL" id="MBB6039097.1"/>
    </source>
</evidence>
<dbReference type="Pfam" id="PF13472">
    <property type="entry name" value="Lipase_GDSL_2"/>
    <property type="match status" value="1"/>
</dbReference>
<dbReference type="PANTHER" id="PTHR37981">
    <property type="entry name" value="LIPASE 2"/>
    <property type="match status" value="1"/>
</dbReference>
<evidence type="ECO:0000256" key="2">
    <source>
        <dbReference type="PIRSR" id="PIRSR637460-2"/>
    </source>
</evidence>
<name>A0A841G0B6_9ACTN</name>
<accession>A0A841G0B6</accession>
<feature type="active site" description="Nucleophile" evidence="1">
    <location>
        <position position="42"/>
    </location>
</feature>
<feature type="domain" description="SGNH hydrolase-type esterase" evidence="4">
    <location>
        <begin position="38"/>
        <end position="278"/>
    </location>
</feature>
<proteinExistence type="predicted"/>
<evidence type="ECO:0000256" key="3">
    <source>
        <dbReference type="SAM" id="SignalP"/>
    </source>
</evidence>
<keyword evidence="6" id="KW-1185">Reference proteome</keyword>
<reference evidence="5 6" key="1">
    <citation type="submission" date="2020-08" db="EMBL/GenBank/DDBJ databases">
        <title>Genomic Encyclopedia of Type Strains, Phase IV (KMG-IV): sequencing the most valuable type-strain genomes for metagenomic binning, comparative biology and taxonomic classification.</title>
        <authorList>
            <person name="Goeker M."/>
        </authorList>
    </citation>
    <scope>NUCLEOTIDE SEQUENCE [LARGE SCALE GENOMIC DNA]</scope>
    <source>
        <strain evidence="5 6">YIM 65646</strain>
    </source>
</reference>
<keyword evidence="3" id="KW-0732">Signal</keyword>